<dbReference type="EC" id="2.4.2.10" evidence="2"/>
<sequence>MSISDQVLDIFRETGALLQGHFILTSGRHSASYFQCAKVLQHPEHLQLFANEIVDYFRDLSIDLVISPAVGGIVLGTEVGRQLNVQTIFTERESGVMTLRRGFEILAGNNVLVVEDVVTTGGSVQEVMNVVIKAGANIVGVGVLVDRSGGAVKLHDNQFCVTELEVVSYGADEVPEELASIPVLKPGSRSLK</sequence>
<gene>
    <name evidence="8" type="ORF">MGWOODY_Mmi288</name>
    <name evidence="9" type="ORF">MGWOODY_Mmi482</name>
</gene>
<evidence type="ECO:0000256" key="2">
    <source>
        <dbReference type="ARBA" id="ARBA00011971"/>
    </source>
</evidence>
<dbReference type="HAMAP" id="MF_01208">
    <property type="entry name" value="PyrE"/>
    <property type="match status" value="1"/>
</dbReference>
<evidence type="ECO:0000256" key="1">
    <source>
        <dbReference type="ARBA" id="ARBA00004889"/>
    </source>
</evidence>
<dbReference type="GO" id="GO:0004588">
    <property type="term" value="F:orotate phosphoribosyltransferase activity"/>
    <property type="evidence" value="ECO:0007669"/>
    <property type="project" value="UniProtKB-EC"/>
</dbReference>
<organism evidence="9">
    <name type="scientific">hydrothermal vent metagenome</name>
    <dbReference type="NCBI Taxonomy" id="652676"/>
    <lineage>
        <taxon>unclassified sequences</taxon>
        <taxon>metagenomes</taxon>
        <taxon>ecological metagenomes</taxon>
    </lineage>
</organism>
<keyword evidence="5" id="KW-0460">Magnesium</keyword>
<dbReference type="InterPro" id="IPR029057">
    <property type="entry name" value="PRTase-like"/>
</dbReference>
<dbReference type="InterPro" id="IPR006273">
    <property type="entry name" value="Orotate_PRibTrfase_bac"/>
</dbReference>
<accession>A0A160VLK1</accession>
<comment type="pathway">
    <text evidence="1">Pyrimidine metabolism; UMP biosynthesis via de novo pathway; UMP from orotate: step 1/2.</text>
</comment>
<dbReference type="PANTHER" id="PTHR19278:SF9">
    <property type="entry name" value="URIDINE 5'-MONOPHOSPHATE SYNTHASE"/>
    <property type="match status" value="1"/>
</dbReference>
<name>A0A160VLK1_9ZZZZ</name>
<feature type="domain" description="Phosphoribosyltransferase" evidence="7">
    <location>
        <begin position="39"/>
        <end position="159"/>
    </location>
</feature>
<evidence type="ECO:0000256" key="4">
    <source>
        <dbReference type="ARBA" id="ARBA00022679"/>
    </source>
</evidence>
<dbReference type="UniPathway" id="UPA00070">
    <property type="reaction ID" value="UER00119"/>
</dbReference>
<dbReference type="PANTHER" id="PTHR19278">
    <property type="entry name" value="OROTATE PHOSPHORIBOSYLTRANSFERASE"/>
    <property type="match status" value="1"/>
</dbReference>
<dbReference type="EMBL" id="FAXC01000419">
    <property type="protein sequence ID" value="CUV10444.1"/>
    <property type="molecule type" value="Genomic_DNA"/>
</dbReference>
<keyword evidence="4 9" id="KW-0808">Transferase</keyword>
<reference evidence="9" key="1">
    <citation type="submission" date="2015-10" db="EMBL/GenBank/DDBJ databases">
        <authorList>
            <person name="Gilbert D.G."/>
        </authorList>
    </citation>
    <scope>NUCLEOTIDE SEQUENCE</scope>
</reference>
<evidence type="ECO:0000313" key="9">
    <source>
        <dbReference type="EMBL" id="CUV10444.1"/>
    </source>
</evidence>
<protein>
    <recommendedName>
        <fullName evidence="2">orotate phosphoribosyltransferase</fullName>
        <ecNumber evidence="2">2.4.2.10</ecNumber>
    </recommendedName>
</protein>
<proteinExistence type="inferred from homology"/>
<dbReference type="Gene3D" id="3.40.50.2020">
    <property type="match status" value="1"/>
</dbReference>
<evidence type="ECO:0000256" key="6">
    <source>
        <dbReference type="ARBA" id="ARBA00022975"/>
    </source>
</evidence>
<dbReference type="CDD" id="cd06223">
    <property type="entry name" value="PRTases_typeI"/>
    <property type="match status" value="1"/>
</dbReference>
<dbReference type="NCBIfam" id="TIGR01367">
    <property type="entry name" value="pyrE_Therm"/>
    <property type="match status" value="1"/>
</dbReference>
<evidence type="ECO:0000313" key="8">
    <source>
        <dbReference type="EMBL" id="CUV10130.1"/>
    </source>
</evidence>
<dbReference type="GO" id="GO:0019856">
    <property type="term" value="P:pyrimidine nucleobase biosynthetic process"/>
    <property type="evidence" value="ECO:0007669"/>
    <property type="project" value="InterPro"/>
</dbReference>
<dbReference type="AlphaFoldDB" id="A0A160VLK1"/>
<dbReference type="InterPro" id="IPR023031">
    <property type="entry name" value="OPRT"/>
</dbReference>
<dbReference type="Pfam" id="PF00156">
    <property type="entry name" value="Pribosyltran"/>
    <property type="match status" value="1"/>
</dbReference>
<keyword evidence="6" id="KW-0665">Pyrimidine biosynthesis</keyword>
<keyword evidence="3 9" id="KW-0328">Glycosyltransferase</keyword>
<evidence type="ECO:0000259" key="7">
    <source>
        <dbReference type="Pfam" id="PF00156"/>
    </source>
</evidence>
<dbReference type="SUPFAM" id="SSF53271">
    <property type="entry name" value="PRTase-like"/>
    <property type="match status" value="1"/>
</dbReference>
<evidence type="ECO:0000256" key="5">
    <source>
        <dbReference type="ARBA" id="ARBA00022842"/>
    </source>
</evidence>
<dbReference type="EMBL" id="FAXC01000362">
    <property type="protein sequence ID" value="CUV10130.1"/>
    <property type="molecule type" value="Genomic_DNA"/>
</dbReference>
<evidence type="ECO:0000256" key="3">
    <source>
        <dbReference type="ARBA" id="ARBA00022676"/>
    </source>
</evidence>
<dbReference type="GO" id="GO:0044205">
    <property type="term" value="P:'de novo' UMP biosynthetic process"/>
    <property type="evidence" value="ECO:0007669"/>
    <property type="project" value="UniProtKB-UniPathway"/>
</dbReference>
<dbReference type="InterPro" id="IPR000836">
    <property type="entry name" value="PRTase_dom"/>
</dbReference>